<gene>
    <name evidence="2" type="ORF">EDS130_LOCUS35613</name>
    <name evidence="3" type="ORF">XAT740_LOCUS43371</name>
</gene>
<dbReference type="Proteomes" id="UP000663828">
    <property type="component" value="Unassembled WGS sequence"/>
</dbReference>
<evidence type="ECO:0000313" key="3">
    <source>
        <dbReference type="EMBL" id="CAF1557613.1"/>
    </source>
</evidence>
<accession>A0A815XH53</accession>
<keyword evidence="4" id="KW-1185">Reference proteome</keyword>
<name>A0A815XH53_ADIRI</name>
<evidence type="ECO:0000313" key="2">
    <source>
        <dbReference type="EMBL" id="CAF1393656.1"/>
    </source>
</evidence>
<evidence type="ECO:0000256" key="1">
    <source>
        <dbReference type="SAM" id="Coils"/>
    </source>
</evidence>
<reference evidence="3" key="1">
    <citation type="submission" date="2021-02" db="EMBL/GenBank/DDBJ databases">
        <authorList>
            <person name="Nowell W R."/>
        </authorList>
    </citation>
    <scope>NUCLEOTIDE SEQUENCE</scope>
</reference>
<dbReference type="EMBL" id="CAJNOJ010000315">
    <property type="protein sequence ID" value="CAF1393656.1"/>
    <property type="molecule type" value="Genomic_DNA"/>
</dbReference>
<dbReference type="AlphaFoldDB" id="A0A815XH53"/>
<keyword evidence="1" id="KW-0175">Coiled coil</keyword>
<organism evidence="3 4">
    <name type="scientific">Adineta ricciae</name>
    <name type="common">Rotifer</name>
    <dbReference type="NCBI Taxonomy" id="249248"/>
    <lineage>
        <taxon>Eukaryota</taxon>
        <taxon>Metazoa</taxon>
        <taxon>Spiralia</taxon>
        <taxon>Gnathifera</taxon>
        <taxon>Rotifera</taxon>
        <taxon>Eurotatoria</taxon>
        <taxon>Bdelloidea</taxon>
        <taxon>Adinetida</taxon>
        <taxon>Adinetidae</taxon>
        <taxon>Adineta</taxon>
    </lineage>
</organism>
<proteinExistence type="predicted"/>
<dbReference type="EMBL" id="CAJNOR010005335">
    <property type="protein sequence ID" value="CAF1557613.1"/>
    <property type="molecule type" value="Genomic_DNA"/>
</dbReference>
<dbReference type="Proteomes" id="UP000663852">
    <property type="component" value="Unassembled WGS sequence"/>
</dbReference>
<feature type="coiled-coil region" evidence="1">
    <location>
        <begin position="24"/>
        <end position="58"/>
    </location>
</feature>
<dbReference type="OrthoDB" id="10529558at2759"/>
<sequence length="93" mass="10905">MAPSKKKKNNNNSSPSSRLKTLAEEILIDQNRILIENNKRLEQEIENLKQQLMEKTTVDQRGFQLKLPRVVLNQPNVMFENNLIYDILKDNEP</sequence>
<evidence type="ECO:0000313" key="4">
    <source>
        <dbReference type="Proteomes" id="UP000663828"/>
    </source>
</evidence>
<protein>
    <submittedName>
        <fullName evidence="3">Uncharacterized protein</fullName>
    </submittedName>
</protein>
<comment type="caution">
    <text evidence="3">The sequence shown here is derived from an EMBL/GenBank/DDBJ whole genome shotgun (WGS) entry which is preliminary data.</text>
</comment>